<name>A0ACA9UHR1_BIOOC</name>
<organism evidence="1 2">
    <name type="scientific">Clonostachys rosea f. rosea IK726</name>
    <dbReference type="NCBI Taxonomy" id="1349383"/>
    <lineage>
        <taxon>Eukaryota</taxon>
        <taxon>Fungi</taxon>
        <taxon>Dikarya</taxon>
        <taxon>Ascomycota</taxon>
        <taxon>Pezizomycotina</taxon>
        <taxon>Sordariomycetes</taxon>
        <taxon>Hypocreomycetidae</taxon>
        <taxon>Hypocreales</taxon>
        <taxon>Bionectriaceae</taxon>
        <taxon>Clonostachys</taxon>
    </lineage>
</organism>
<proteinExistence type="predicted"/>
<reference evidence="1" key="2">
    <citation type="submission" date="2021-10" db="EMBL/GenBank/DDBJ databases">
        <authorList>
            <person name="Piombo E."/>
        </authorList>
    </citation>
    <scope>NUCLEOTIDE SEQUENCE</scope>
</reference>
<gene>
    <name evidence="1" type="ORF">CRV2_00019737</name>
</gene>
<keyword evidence="2" id="KW-1185">Reference proteome</keyword>
<sequence>MLSFVQEVITA</sequence>
<dbReference type="Proteomes" id="UP000836387">
    <property type="component" value="Unassembled WGS sequence"/>
</dbReference>
<evidence type="ECO:0000313" key="2">
    <source>
        <dbReference type="Proteomes" id="UP000836387"/>
    </source>
</evidence>
<reference evidence="1" key="1">
    <citation type="submission" date="2020-04" db="EMBL/GenBank/DDBJ databases">
        <authorList>
            <person name="Broberg M."/>
        </authorList>
    </citation>
    <scope>NUCLEOTIDE SEQUENCE</scope>
</reference>
<protein>
    <submittedName>
        <fullName evidence="1">Uncharacterized protein</fullName>
    </submittedName>
</protein>
<comment type="caution">
    <text evidence="1">The sequence shown here is derived from an EMBL/GenBank/DDBJ whole genome shotgun (WGS) entry which is preliminary data.</text>
</comment>
<accession>A0ACA9UHR1</accession>
<dbReference type="EMBL" id="CADEHS020000500">
    <property type="protein sequence ID" value="CAG9952806.1"/>
    <property type="molecule type" value="Genomic_DNA"/>
</dbReference>
<evidence type="ECO:0000313" key="1">
    <source>
        <dbReference type="EMBL" id="CAG9952806.1"/>
    </source>
</evidence>